<feature type="transmembrane region" description="Helical" evidence="1">
    <location>
        <begin position="6"/>
        <end position="31"/>
    </location>
</feature>
<dbReference type="Gene3D" id="1.25.40.10">
    <property type="entry name" value="Tetratricopeptide repeat domain"/>
    <property type="match status" value="1"/>
</dbReference>
<geneLocation type="plastid" evidence="2"/>
<dbReference type="SUPFAM" id="SSF48452">
    <property type="entry name" value="TPR-like"/>
    <property type="match status" value="1"/>
</dbReference>
<protein>
    <submittedName>
        <fullName evidence="2">Uncharacterized protein</fullName>
    </submittedName>
</protein>
<name>A0A4D6WTQ7_9FLOR</name>
<gene>
    <name evidence="2" type="primary">ycf37</name>
</gene>
<organism evidence="2">
    <name type="scientific">Erythroglossum lusitanicum</name>
    <dbReference type="NCBI Taxonomy" id="2575615"/>
    <lineage>
        <taxon>Eukaryota</taxon>
        <taxon>Rhodophyta</taxon>
        <taxon>Florideophyceae</taxon>
        <taxon>Rhodymeniophycidae</taxon>
        <taxon>Ceramiales</taxon>
        <taxon>Delesseriaceae</taxon>
        <taxon>Erythroglossum</taxon>
    </lineage>
</organism>
<dbReference type="InterPro" id="IPR011990">
    <property type="entry name" value="TPR-like_helical_dom_sf"/>
</dbReference>
<keyword evidence="1" id="KW-0812">Transmembrane</keyword>
<dbReference type="EMBL" id="MK814653">
    <property type="protein sequence ID" value="QCI06502.1"/>
    <property type="molecule type" value="Genomic_DNA"/>
</dbReference>
<evidence type="ECO:0000313" key="2">
    <source>
        <dbReference type="EMBL" id="QCI06502.1"/>
    </source>
</evidence>
<keyword evidence="1" id="KW-0472">Membrane</keyword>
<reference evidence="2" key="1">
    <citation type="journal article" date="2019" name="Mol. Phylogenet. Evol.">
        <title>Morphological evolution and classification of the red algal order Ceramiales inferred using plastid phylogenomics.</title>
        <authorList>
            <person name="Diaz-Tapia P."/>
            <person name="Pasella M.M."/>
            <person name="Verbruggen H."/>
            <person name="Maggs C.A."/>
        </authorList>
    </citation>
    <scope>NUCLEOTIDE SEQUENCE</scope>
    <source>
        <strain evidence="2">PD2950_1</strain>
    </source>
</reference>
<proteinExistence type="predicted"/>
<keyword evidence="1" id="KW-1133">Transmembrane helix</keyword>
<keyword evidence="2" id="KW-0934">Plastid</keyword>
<reference evidence="2" key="2">
    <citation type="submission" date="2019-04" db="EMBL/GenBank/DDBJ databases">
        <authorList>
            <person name="Pasella M."/>
        </authorList>
    </citation>
    <scope>NUCLEOTIDE SEQUENCE</scope>
    <source>
        <strain evidence="2">PD2950_1</strain>
    </source>
</reference>
<dbReference type="AlphaFoldDB" id="A0A4D6WTQ7"/>
<evidence type="ECO:0000256" key="1">
    <source>
        <dbReference type="SAM" id="Phobius"/>
    </source>
</evidence>
<accession>A0A4D6WTQ7</accession>
<sequence>MDYNILLFRVYMIIAFSFLILLCIFISFELWKICKVNIIFRRYLNEISLINFSEDKFNTLVSLYIERKQWLIVISLLELFYYSNVFNIINLGNSLAYCYQKLSYTNIAEYYYLKILSIYPSDIYTLHNLAQLYDICSNYNKALKIYQKISNLDAYYIIPDNYKVISG</sequence>